<proteinExistence type="predicted"/>
<dbReference type="AlphaFoldDB" id="A0A9W4SZR3"/>
<protein>
    <submittedName>
        <fullName evidence="1">19722_t:CDS:1</fullName>
    </submittedName>
</protein>
<keyword evidence="2" id="KW-1185">Reference proteome</keyword>
<organism evidence="1 2">
    <name type="scientific">Funneliformis geosporum</name>
    <dbReference type="NCBI Taxonomy" id="1117311"/>
    <lineage>
        <taxon>Eukaryota</taxon>
        <taxon>Fungi</taxon>
        <taxon>Fungi incertae sedis</taxon>
        <taxon>Mucoromycota</taxon>
        <taxon>Glomeromycotina</taxon>
        <taxon>Glomeromycetes</taxon>
        <taxon>Glomerales</taxon>
        <taxon>Glomeraceae</taxon>
        <taxon>Funneliformis</taxon>
    </lineage>
</organism>
<dbReference type="Proteomes" id="UP001153678">
    <property type="component" value="Unassembled WGS sequence"/>
</dbReference>
<evidence type="ECO:0000313" key="2">
    <source>
        <dbReference type="Proteomes" id="UP001153678"/>
    </source>
</evidence>
<reference evidence="1" key="1">
    <citation type="submission" date="2022-08" db="EMBL/GenBank/DDBJ databases">
        <authorList>
            <person name="Kallberg Y."/>
            <person name="Tangrot J."/>
            <person name="Rosling A."/>
        </authorList>
    </citation>
    <scope>NUCLEOTIDE SEQUENCE</scope>
    <source>
        <strain evidence="1">Wild A</strain>
    </source>
</reference>
<dbReference type="OrthoDB" id="15001at2759"/>
<dbReference type="EMBL" id="CAMKVN010004548">
    <property type="protein sequence ID" value="CAI2187294.1"/>
    <property type="molecule type" value="Genomic_DNA"/>
</dbReference>
<sequence length="607" mass="69758">MHLEIKTYFEDTPILEWSYPGFLRALKPFCVADCYGSLKDQNSIWRKRFNTFLRKFLDSNEGKEEELEYVALLLEEDGNLLFSLSRALADSQGAPGGAVGKVQVEAFWKDVQLEREMTNQAERERMITRHKSNVDALKVINAARNKETHALVDDYSLQISKKPRLTSRSSKQVINHSIWSDTIDDAESNSEEKFEKSFAKKDNDEKVQVNMLAQNKDVSLKTNTTLAEKECIEEEVDEENEEQDVNMNYDNPEYSNDDVDVENVEEQTAFVLNIFQEFIAVSSMDKKLADIFKSLNTRQSIMDLRPASTFSLAIDTTLHEEILHQVFDPIDLLITDDLHSFLTDFFNADHGPEGWDTAVEGLLIYNTESEIVRKAKKLLKRTLVQFFKAFSLNAINPLRDLTILEKPHLNQFVHPVIDAALWIFGKVNYIYGEIPVKKLKSRIRVDGIGYINDVTNYALVCGEGAKPGATTKKRTEDINKNAASMARLYNDIIIAEADARHQLLPDLRTYGMTSHRTEVSLTMLDFRDVHRIFEVDRYSLPQDWVDMPKFAHMYEAVIKWALCICSTKEALIANRKKRRMTRYSEVRLSKRLTCLKNSEAVLETTDV</sequence>
<name>A0A9W4SZR3_9GLOM</name>
<comment type="caution">
    <text evidence="1">The sequence shown here is derived from an EMBL/GenBank/DDBJ whole genome shotgun (WGS) entry which is preliminary data.</text>
</comment>
<evidence type="ECO:0000313" key="1">
    <source>
        <dbReference type="EMBL" id="CAI2187294.1"/>
    </source>
</evidence>
<gene>
    <name evidence="1" type="ORF">FWILDA_LOCUS13006</name>
</gene>
<accession>A0A9W4SZR3</accession>